<name>A0ACB7CBG8_9ASCO</name>
<evidence type="ECO:0000313" key="1">
    <source>
        <dbReference type="EMBL" id="KAG4303822.1"/>
    </source>
</evidence>
<comment type="caution">
    <text evidence="1">The sequence shown here is derived from an EMBL/GenBank/DDBJ whole genome shotgun (WGS) entry which is preliminary data.</text>
</comment>
<reference evidence="1 2" key="1">
    <citation type="journal article" date="2021" name="Commun. Biol.">
        <title>Genomic insights into the host specific adaptation of the Pneumocystis genus.</title>
        <authorList>
            <person name="Cisse O.H."/>
            <person name="Ma L."/>
            <person name="Dekker J.P."/>
            <person name="Khil P.P."/>
            <person name="Youn J.-H."/>
            <person name="Brenchley J.M."/>
            <person name="Blair R."/>
            <person name="Pahar B."/>
            <person name="Chabe M."/>
            <person name="Van Rompay K.K.A."/>
            <person name="Keesler R."/>
            <person name="Sukura A."/>
            <person name="Hirsch V."/>
            <person name="Kutty G."/>
            <person name="Liu Y."/>
            <person name="Peng L."/>
            <person name="Chen J."/>
            <person name="Song J."/>
            <person name="Weissenbacher-Lang C."/>
            <person name="Xu J."/>
            <person name="Upham N.S."/>
            <person name="Stajich J.E."/>
            <person name="Cuomo C.A."/>
            <person name="Cushion M.T."/>
            <person name="Kovacs J.A."/>
        </authorList>
    </citation>
    <scope>NUCLEOTIDE SEQUENCE [LARGE SCALE GENOMIC DNA]</scope>
    <source>
        <strain evidence="1 2">RABM</strain>
    </source>
</reference>
<organism evidence="1 2">
    <name type="scientific">Pneumocystis oryctolagi</name>
    <dbReference type="NCBI Taxonomy" id="42067"/>
    <lineage>
        <taxon>Eukaryota</taxon>
        <taxon>Fungi</taxon>
        <taxon>Dikarya</taxon>
        <taxon>Ascomycota</taxon>
        <taxon>Taphrinomycotina</taxon>
        <taxon>Pneumocystomycetes</taxon>
        <taxon>Pneumocystaceae</taxon>
        <taxon>Pneumocystis</taxon>
    </lineage>
</organism>
<accession>A0ACB7CBG8</accession>
<keyword evidence="2" id="KW-1185">Reference proteome</keyword>
<evidence type="ECO:0000313" key="2">
    <source>
        <dbReference type="Proteomes" id="UP000768646"/>
    </source>
</evidence>
<dbReference type="EMBL" id="JABTEG010000021">
    <property type="protein sequence ID" value="KAG4303822.1"/>
    <property type="molecule type" value="Genomic_DNA"/>
</dbReference>
<gene>
    <name evidence="1" type="ORF">PORY_002785</name>
</gene>
<protein>
    <submittedName>
        <fullName evidence="1">Uncharacterized protein</fullName>
    </submittedName>
</protein>
<proteinExistence type="predicted"/>
<sequence>MILYSYQYSCRNLYKLCRLRHHHYKAKDSIWADEQQRFDRLATNWWDPNGPLSLLHQMNTARITYLHQQININKISRSKSIKTMTETTIGSSKPISFRDNINSVFIEKWLTGWRVLDIGCGGGILSESLARLGAEVVGIDISNKAIQEAQQHQRLDPSIATNPIYRVTTAEELLHEGEKFDLVMAMEVLEHTHQPDVFFETLCNLLVPEGLLVISTIERTMLSFVLTIFIAEYLLRLVPRQTHIWRRFIRRADIKDWVSRCPDISFVDCRGVIYLPWRRTWKIMSPSALWAQQCNYFVTIQKEKIQKTSLS</sequence>
<dbReference type="Proteomes" id="UP000768646">
    <property type="component" value="Unassembled WGS sequence"/>
</dbReference>